<feature type="transmembrane region" description="Helical" evidence="17">
    <location>
        <begin position="85"/>
        <end position="102"/>
    </location>
</feature>
<feature type="domain" description="NADH-Ubiquinone oxidoreductase (complex I) chain 5 N-terminal" evidence="19">
    <location>
        <begin position="39"/>
        <end position="85"/>
    </location>
</feature>
<dbReference type="PANTHER" id="PTHR42829">
    <property type="entry name" value="NADH-UBIQUINONE OXIDOREDUCTASE CHAIN 5"/>
    <property type="match status" value="1"/>
</dbReference>
<feature type="transmembrane region" description="Helical" evidence="17">
    <location>
        <begin position="440"/>
        <end position="462"/>
    </location>
</feature>
<feature type="transmembrane region" description="Helical" evidence="17">
    <location>
        <begin position="147"/>
        <end position="165"/>
    </location>
</feature>
<feature type="transmembrane region" description="Helical" evidence="17">
    <location>
        <begin position="7"/>
        <end position="32"/>
    </location>
</feature>
<dbReference type="GO" id="GO:0042773">
    <property type="term" value="P:ATP synthesis coupled electron transport"/>
    <property type="evidence" value="ECO:0007669"/>
    <property type="project" value="InterPro"/>
</dbReference>
<dbReference type="GO" id="GO:0015990">
    <property type="term" value="P:electron transport coupled proton transport"/>
    <property type="evidence" value="ECO:0007669"/>
    <property type="project" value="TreeGrafter"/>
</dbReference>
<proteinExistence type="inferred from homology"/>
<dbReference type="GO" id="GO:0005743">
    <property type="term" value="C:mitochondrial inner membrane"/>
    <property type="evidence" value="ECO:0007669"/>
    <property type="project" value="UniProtKB-SubCell"/>
</dbReference>
<evidence type="ECO:0000259" key="19">
    <source>
        <dbReference type="Pfam" id="PF00662"/>
    </source>
</evidence>
<name>A0A0U2NGA7_9CUCU</name>
<evidence type="ECO:0000256" key="13">
    <source>
        <dbReference type="ARBA" id="ARBA00023075"/>
    </source>
</evidence>
<dbReference type="InterPro" id="IPR001750">
    <property type="entry name" value="ND/Mrp_TM"/>
</dbReference>
<keyword evidence="15 17" id="KW-0472">Membrane</keyword>
<dbReference type="GO" id="GO:0008137">
    <property type="term" value="F:NADH dehydrogenase (ubiquinone) activity"/>
    <property type="evidence" value="ECO:0007669"/>
    <property type="project" value="UniProtKB-EC"/>
</dbReference>
<dbReference type="PRINTS" id="PR01434">
    <property type="entry name" value="NADHDHGNASE5"/>
</dbReference>
<feature type="transmembrane region" description="Helical" evidence="17">
    <location>
        <begin position="52"/>
        <end position="73"/>
    </location>
</feature>
<dbReference type="Pfam" id="PF06455">
    <property type="entry name" value="NADH5_C"/>
    <property type="match status" value="1"/>
</dbReference>
<comment type="catalytic activity">
    <reaction evidence="16 17">
        <text>a ubiquinone + NADH + 5 H(+)(in) = a ubiquinol + NAD(+) + 4 H(+)(out)</text>
        <dbReference type="Rhea" id="RHEA:29091"/>
        <dbReference type="Rhea" id="RHEA-COMP:9565"/>
        <dbReference type="Rhea" id="RHEA-COMP:9566"/>
        <dbReference type="ChEBI" id="CHEBI:15378"/>
        <dbReference type="ChEBI" id="CHEBI:16389"/>
        <dbReference type="ChEBI" id="CHEBI:17976"/>
        <dbReference type="ChEBI" id="CHEBI:57540"/>
        <dbReference type="ChEBI" id="CHEBI:57945"/>
        <dbReference type="EC" id="7.1.1.2"/>
    </reaction>
</comment>
<evidence type="ECO:0000256" key="3">
    <source>
        <dbReference type="ARBA" id="ARBA00012944"/>
    </source>
</evidence>
<dbReference type="AlphaFoldDB" id="A0A0U2NGA7"/>
<keyword evidence="12 17" id="KW-0520">NAD</keyword>
<dbReference type="GO" id="GO:0003954">
    <property type="term" value="F:NADH dehydrogenase activity"/>
    <property type="evidence" value="ECO:0007669"/>
    <property type="project" value="TreeGrafter"/>
</dbReference>
<keyword evidence="5 17" id="KW-0813">Transport</keyword>
<comment type="function">
    <text evidence="17">Core subunit of the mitochondrial membrane respiratory chain NADH dehydrogenase (Complex I) which catalyzes electron transfer from NADH through the respiratory chain, using ubiquinone as an electron acceptor. Essential for the catalytic activity and assembly of complex I.</text>
</comment>
<dbReference type="InterPro" id="IPR003945">
    <property type="entry name" value="NU5C-like"/>
</dbReference>
<keyword evidence="11 17" id="KW-1133">Transmembrane helix</keyword>
<evidence type="ECO:0000256" key="8">
    <source>
        <dbReference type="ARBA" id="ARBA00022792"/>
    </source>
</evidence>
<gene>
    <name evidence="21" type="primary">ND5</name>
</gene>
<feature type="transmembrane region" description="Helical" evidence="17">
    <location>
        <begin position="334"/>
        <end position="352"/>
    </location>
</feature>
<dbReference type="Pfam" id="PF00361">
    <property type="entry name" value="Proton_antipo_M"/>
    <property type="match status" value="1"/>
</dbReference>
<evidence type="ECO:0000256" key="11">
    <source>
        <dbReference type="ARBA" id="ARBA00022989"/>
    </source>
</evidence>
<comment type="subcellular location">
    <subcellularLocation>
        <location evidence="2">Mitochondrion inner membrane</location>
        <topology evidence="2">Multi-pass membrane protein</topology>
    </subcellularLocation>
</comment>
<dbReference type="EC" id="7.1.1.2" evidence="3 17"/>
<evidence type="ECO:0000256" key="9">
    <source>
        <dbReference type="ARBA" id="ARBA00022967"/>
    </source>
</evidence>
<feature type="transmembrane region" description="Helical" evidence="17">
    <location>
        <begin position="108"/>
        <end position="126"/>
    </location>
</feature>
<keyword evidence="6" id="KW-0679">Respiratory chain</keyword>
<evidence type="ECO:0000256" key="6">
    <source>
        <dbReference type="ARBA" id="ARBA00022660"/>
    </source>
</evidence>
<dbReference type="InterPro" id="IPR001516">
    <property type="entry name" value="Proton_antipo_N"/>
</dbReference>
<feature type="domain" description="NADH dehydrogenase subunit 5 C-terminal" evidence="20">
    <location>
        <begin position="388"/>
        <end position="567"/>
    </location>
</feature>
<evidence type="ECO:0000256" key="7">
    <source>
        <dbReference type="ARBA" id="ARBA00022692"/>
    </source>
</evidence>
<comment type="function">
    <text evidence="1">Core subunit of the mitochondrial membrane respiratory chain NADH dehydrogenase (Complex I) that is believed to belong to the minimal assembly required for catalysis. Complex I functions in the transfer of electrons from NADH to the respiratory chain. The immediate electron acceptor for the enzyme is believed to be ubiquinone.</text>
</comment>
<keyword evidence="14 17" id="KW-0496">Mitochondrion</keyword>
<keyword evidence="7 17" id="KW-0812">Transmembrane</keyword>
<evidence type="ECO:0000259" key="18">
    <source>
        <dbReference type="Pfam" id="PF00361"/>
    </source>
</evidence>
<comment type="similarity">
    <text evidence="17">Belongs to the complex I subunit 5 family.</text>
</comment>
<keyword evidence="10" id="KW-0249">Electron transport</keyword>
<evidence type="ECO:0000256" key="5">
    <source>
        <dbReference type="ARBA" id="ARBA00022448"/>
    </source>
</evidence>
<dbReference type="CTD" id="4540"/>
<feature type="transmembrane region" description="Helical" evidence="17">
    <location>
        <begin position="171"/>
        <end position="190"/>
    </location>
</feature>
<keyword evidence="8" id="KW-0999">Mitochondrion inner membrane</keyword>
<evidence type="ECO:0000256" key="17">
    <source>
        <dbReference type="RuleBase" id="RU003404"/>
    </source>
</evidence>
<accession>A0A0U2NGA7</accession>
<geneLocation type="mitochondrion" evidence="21"/>
<evidence type="ECO:0000256" key="16">
    <source>
        <dbReference type="ARBA" id="ARBA00049551"/>
    </source>
</evidence>
<keyword evidence="13 17" id="KW-0830">Ubiquinone</keyword>
<dbReference type="RefSeq" id="YP_009176416.1">
    <property type="nucleotide sequence ID" value="NC_028203.1"/>
</dbReference>
<dbReference type="InterPro" id="IPR010934">
    <property type="entry name" value="NADH_DH_su5_C"/>
</dbReference>
<feature type="transmembrane region" description="Helical" evidence="17">
    <location>
        <begin position="291"/>
        <end position="313"/>
    </location>
</feature>
<evidence type="ECO:0000259" key="20">
    <source>
        <dbReference type="Pfam" id="PF06455"/>
    </source>
</evidence>
<protein>
    <recommendedName>
        <fullName evidence="4 17">NADH-ubiquinone oxidoreductase chain 5</fullName>
        <ecNumber evidence="3 17">7.1.1.2</ecNumber>
    </recommendedName>
</protein>
<sequence>MCLFFFLLFLIFSMLFFICSIYFMIYELVIILEFNILTLSSCSMVMSVLLDWMSFLFMSFVLFISSMVIFYSMEYMHGDLNINRFILLVVMFVLSMMLLIISPNLISILLGWDGLGLVSYCLVIYYQNVKSFNAGMLTVLTNRIGDVALLMSIVWLMNFGSFNYVNYLDLYKNSFIMQLISWMVVLTAFTKSAQIPFSSWLPAAMAAPTPVSSLVHSSTLVTAGVYLLIRFNFCFSMELKFIMLFIGCFTMFMSGVGACFEFDLKKIIALSTLSQLGLMMSILAIGDYSLAFFHLLTHALFKALLFMCAGNIIHNFMNCQDIRYMGSVSKFMPLTCIFLNISNMSLCGLPFLSGFYSKDLIVEFMSMQNLNFFIYIIFYISIGLTVCYSMRLSYYLMFGNYNNLTLTNLNDSGYIMLKGMSGLILLVIFMGSVLNWLIFISPYFICLPLIMKLMALIFIGLGGWIGLEVSKFALNYNLKMKNYYLLSMFLSNMWNMPLLSTVLINYLPLKSGHLYLMIDQSWVEFYGGKSLKKYLPYLSNFFQIVFKNHLKIYFLMMVFWLMMLIIIYYI</sequence>
<evidence type="ECO:0000256" key="15">
    <source>
        <dbReference type="ARBA" id="ARBA00023136"/>
    </source>
</evidence>
<reference evidence="21" key="2">
    <citation type="submission" date="2015-06" db="EMBL/GenBank/DDBJ databases">
        <authorList>
            <person name="Hoefler B.C."/>
            <person name="Straight P.D."/>
        </authorList>
    </citation>
    <scope>NUCLEOTIDE SEQUENCE</scope>
</reference>
<keyword evidence="9" id="KW-1278">Translocase</keyword>
<feature type="transmembrane region" description="Helical" evidence="17">
    <location>
        <begin position="415"/>
        <end position="434"/>
    </location>
</feature>
<feature type="transmembrane region" description="Helical" evidence="17">
    <location>
        <begin position="552"/>
        <end position="569"/>
    </location>
</feature>
<evidence type="ECO:0000256" key="10">
    <source>
        <dbReference type="ARBA" id="ARBA00022982"/>
    </source>
</evidence>
<organism evidence="21">
    <name type="scientific">Cryptolestes ferrugineus</name>
    <dbReference type="NCBI Taxonomy" id="58000"/>
    <lineage>
        <taxon>Eukaryota</taxon>
        <taxon>Metazoa</taxon>
        <taxon>Ecdysozoa</taxon>
        <taxon>Arthropoda</taxon>
        <taxon>Hexapoda</taxon>
        <taxon>Insecta</taxon>
        <taxon>Pterygota</taxon>
        <taxon>Neoptera</taxon>
        <taxon>Endopterygota</taxon>
        <taxon>Coleoptera</taxon>
        <taxon>Polyphaga</taxon>
        <taxon>Cucujiformia</taxon>
        <taxon>Laemophloeidae</taxon>
        <taxon>Cryptolestes</taxon>
    </lineage>
</organism>
<feature type="transmembrane region" description="Helical" evidence="17">
    <location>
        <begin position="483"/>
        <end position="507"/>
    </location>
</feature>
<evidence type="ECO:0000313" key="21">
    <source>
        <dbReference type="EMBL" id="ALI86994.1"/>
    </source>
</evidence>
<feature type="transmembrane region" description="Helical" evidence="17">
    <location>
        <begin position="372"/>
        <end position="394"/>
    </location>
</feature>
<evidence type="ECO:0000256" key="12">
    <source>
        <dbReference type="ARBA" id="ARBA00023027"/>
    </source>
</evidence>
<reference evidence="21" key="1">
    <citation type="journal article" date="2015" name="Mitochondrial DNA">
        <title>The complete mitochondrial genome of Eurema hecabe (Lepidoptera: Pieridae: Coliadinae).</title>
        <authorList>
            <person name="Sun T.Y."/>
            <person name="Li L."/>
            <person name="Xin T."/>
            <person name="Wang Y."/>
            <person name="Xia B."/>
        </authorList>
    </citation>
    <scope>NUCLEOTIDE SEQUENCE</scope>
</reference>
<feature type="transmembrane region" description="Helical" evidence="17">
    <location>
        <begin position="241"/>
        <end position="260"/>
    </location>
</feature>
<evidence type="ECO:0000256" key="14">
    <source>
        <dbReference type="ARBA" id="ARBA00023128"/>
    </source>
</evidence>
<evidence type="ECO:0000256" key="4">
    <source>
        <dbReference type="ARBA" id="ARBA00021096"/>
    </source>
</evidence>
<evidence type="ECO:0000256" key="1">
    <source>
        <dbReference type="ARBA" id="ARBA00003257"/>
    </source>
</evidence>
<dbReference type="Pfam" id="PF00662">
    <property type="entry name" value="Proton_antipo_N"/>
    <property type="match status" value="1"/>
</dbReference>
<dbReference type="GeneID" id="26120751"/>
<dbReference type="PANTHER" id="PTHR42829:SF2">
    <property type="entry name" value="NADH-UBIQUINONE OXIDOREDUCTASE CHAIN 5"/>
    <property type="match status" value="1"/>
</dbReference>
<feature type="transmembrane region" description="Helical" evidence="17">
    <location>
        <begin position="211"/>
        <end position="229"/>
    </location>
</feature>
<feature type="domain" description="NADH:quinone oxidoreductase/Mrp antiporter transmembrane" evidence="18">
    <location>
        <begin position="102"/>
        <end position="382"/>
    </location>
</feature>
<feature type="transmembrane region" description="Helical" evidence="17">
    <location>
        <begin position="267"/>
        <end position="285"/>
    </location>
</feature>
<dbReference type="EMBL" id="KT182067">
    <property type="protein sequence ID" value="ALI86994.1"/>
    <property type="molecule type" value="Genomic_DNA"/>
</dbReference>
<evidence type="ECO:0000256" key="2">
    <source>
        <dbReference type="ARBA" id="ARBA00004448"/>
    </source>
</evidence>